<dbReference type="AlphaFoldDB" id="A0AAV4GBQ8"/>
<proteinExistence type="predicted"/>
<evidence type="ECO:0000313" key="2">
    <source>
        <dbReference type="Proteomes" id="UP000762676"/>
    </source>
</evidence>
<sequence>MLGCSYVLSGAALAQMVEFAPYMPMDHASTFLGPDYFATGIIGVSLALEFYGVPGADVFGPCNGTTWQVCDLISDNKVFAHVDLSPSNVTRLASIWAAFFRYYGHYR</sequence>
<name>A0AAV4GBQ8_9GAST</name>
<evidence type="ECO:0000313" key="1">
    <source>
        <dbReference type="EMBL" id="GFR82924.1"/>
    </source>
</evidence>
<protein>
    <submittedName>
        <fullName evidence="1">Uncharacterized protein</fullName>
    </submittedName>
</protein>
<accession>A0AAV4GBQ8</accession>
<comment type="caution">
    <text evidence="1">The sequence shown here is derived from an EMBL/GenBank/DDBJ whole genome shotgun (WGS) entry which is preliminary data.</text>
</comment>
<dbReference type="EMBL" id="BMAT01008350">
    <property type="protein sequence ID" value="GFR82924.1"/>
    <property type="molecule type" value="Genomic_DNA"/>
</dbReference>
<organism evidence="1 2">
    <name type="scientific">Elysia marginata</name>
    <dbReference type="NCBI Taxonomy" id="1093978"/>
    <lineage>
        <taxon>Eukaryota</taxon>
        <taxon>Metazoa</taxon>
        <taxon>Spiralia</taxon>
        <taxon>Lophotrochozoa</taxon>
        <taxon>Mollusca</taxon>
        <taxon>Gastropoda</taxon>
        <taxon>Heterobranchia</taxon>
        <taxon>Euthyneura</taxon>
        <taxon>Panpulmonata</taxon>
        <taxon>Sacoglossa</taxon>
        <taxon>Placobranchoidea</taxon>
        <taxon>Plakobranchidae</taxon>
        <taxon>Elysia</taxon>
    </lineage>
</organism>
<keyword evidence="2" id="KW-1185">Reference proteome</keyword>
<dbReference type="Proteomes" id="UP000762676">
    <property type="component" value="Unassembled WGS sequence"/>
</dbReference>
<reference evidence="1 2" key="1">
    <citation type="journal article" date="2021" name="Elife">
        <title>Chloroplast acquisition without the gene transfer in kleptoplastic sea slugs, Plakobranchus ocellatus.</title>
        <authorList>
            <person name="Maeda T."/>
            <person name="Takahashi S."/>
            <person name="Yoshida T."/>
            <person name="Shimamura S."/>
            <person name="Takaki Y."/>
            <person name="Nagai Y."/>
            <person name="Toyoda A."/>
            <person name="Suzuki Y."/>
            <person name="Arimoto A."/>
            <person name="Ishii H."/>
            <person name="Satoh N."/>
            <person name="Nishiyama T."/>
            <person name="Hasebe M."/>
            <person name="Maruyama T."/>
            <person name="Minagawa J."/>
            <person name="Obokata J."/>
            <person name="Shigenobu S."/>
        </authorList>
    </citation>
    <scope>NUCLEOTIDE SEQUENCE [LARGE SCALE GENOMIC DNA]</scope>
</reference>
<gene>
    <name evidence="1" type="ORF">ElyMa_004111000</name>
</gene>